<name>A0AAV1CBN9_OLDCO</name>
<dbReference type="InterPro" id="IPR044839">
    <property type="entry name" value="NDR1-like"/>
</dbReference>
<feature type="region of interest" description="Disordered" evidence="3">
    <location>
        <begin position="18"/>
        <end position="38"/>
    </location>
</feature>
<protein>
    <submittedName>
        <fullName evidence="5">OLC1v1027525C1</fullName>
    </submittedName>
</protein>
<gene>
    <name evidence="5" type="ORF">OLC1_LOCUS4020</name>
</gene>
<sequence>MSTIEKYVAVGATHSAGESNVPARTADQESTTASIHRKRSRQGKLKKVAVGIVFFLVIHLLILMIIGSLIPISKPKFRIQSVTIQDLNVTDDFDSPHFNMKLSSLVTLKNSNFGAYKFEDANLTFSYKGAIVGRAVIHKSSAHLRSKKRMAIDVILSSNSVPRDFNLSMDIASGILPLSGRSRLRGKVEYFKVVRKHKSATLNCTLAINLLGKALQRLRCD</sequence>
<keyword evidence="2 4" id="KW-0472">Membrane</keyword>
<feature type="transmembrane region" description="Helical" evidence="4">
    <location>
        <begin position="48"/>
        <end position="70"/>
    </location>
</feature>
<keyword evidence="6" id="KW-1185">Reference proteome</keyword>
<keyword evidence="4" id="KW-0812">Transmembrane</keyword>
<evidence type="ECO:0000256" key="4">
    <source>
        <dbReference type="SAM" id="Phobius"/>
    </source>
</evidence>
<keyword evidence="4" id="KW-1133">Transmembrane helix</keyword>
<reference evidence="5" key="1">
    <citation type="submission" date="2023-03" db="EMBL/GenBank/DDBJ databases">
        <authorList>
            <person name="Julca I."/>
        </authorList>
    </citation>
    <scope>NUCLEOTIDE SEQUENCE</scope>
</reference>
<accession>A0AAV1CBN9</accession>
<evidence type="ECO:0000256" key="1">
    <source>
        <dbReference type="ARBA" id="ARBA00004370"/>
    </source>
</evidence>
<evidence type="ECO:0000256" key="2">
    <source>
        <dbReference type="ARBA" id="ARBA00023136"/>
    </source>
</evidence>
<evidence type="ECO:0000313" key="6">
    <source>
        <dbReference type="Proteomes" id="UP001161247"/>
    </source>
</evidence>
<dbReference type="Proteomes" id="UP001161247">
    <property type="component" value="Chromosome 1"/>
</dbReference>
<proteinExistence type="predicted"/>
<dbReference type="AlphaFoldDB" id="A0AAV1CBN9"/>
<dbReference type="EMBL" id="OX459118">
    <property type="protein sequence ID" value="CAI9092325.1"/>
    <property type="molecule type" value="Genomic_DNA"/>
</dbReference>
<evidence type="ECO:0000313" key="5">
    <source>
        <dbReference type="EMBL" id="CAI9092325.1"/>
    </source>
</evidence>
<dbReference type="GO" id="GO:0016020">
    <property type="term" value="C:membrane"/>
    <property type="evidence" value="ECO:0007669"/>
    <property type="project" value="UniProtKB-SubCell"/>
</dbReference>
<evidence type="ECO:0000256" key="3">
    <source>
        <dbReference type="SAM" id="MobiDB-lite"/>
    </source>
</evidence>
<organism evidence="5 6">
    <name type="scientific">Oldenlandia corymbosa var. corymbosa</name>
    <dbReference type="NCBI Taxonomy" id="529605"/>
    <lineage>
        <taxon>Eukaryota</taxon>
        <taxon>Viridiplantae</taxon>
        <taxon>Streptophyta</taxon>
        <taxon>Embryophyta</taxon>
        <taxon>Tracheophyta</taxon>
        <taxon>Spermatophyta</taxon>
        <taxon>Magnoliopsida</taxon>
        <taxon>eudicotyledons</taxon>
        <taxon>Gunneridae</taxon>
        <taxon>Pentapetalae</taxon>
        <taxon>asterids</taxon>
        <taxon>lamiids</taxon>
        <taxon>Gentianales</taxon>
        <taxon>Rubiaceae</taxon>
        <taxon>Rubioideae</taxon>
        <taxon>Spermacoceae</taxon>
        <taxon>Hedyotis-Oldenlandia complex</taxon>
        <taxon>Oldenlandia</taxon>
    </lineage>
</organism>
<dbReference type="PANTHER" id="PTHR31234">
    <property type="entry name" value="LATE EMBRYOGENESIS ABUNDANT (LEA) HYDROXYPROLINE-RICH GLYCOPROTEIN FAMILY"/>
    <property type="match status" value="1"/>
</dbReference>
<dbReference type="GO" id="GO:0098542">
    <property type="term" value="P:defense response to other organism"/>
    <property type="evidence" value="ECO:0007669"/>
    <property type="project" value="InterPro"/>
</dbReference>
<dbReference type="PANTHER" id="PTHR31234:SF65">
    <property type="entry name" value="LATE EMBRYOGENESIS ABUNDANT PROTEIN, LEA_2 SUBGROUP"/>
    <property type="match status" value="1"/>
</dbReference>
<comment type="subcellular location">
    <subcellularLocation>
        <location evidence="1">Membrane</location>
    </subcellularLocation>
</comment>